<protein>
    <submittedName>
        <fullName evidence="2">Uncharacterized protein</fullName>
    </submittedName>
</protein>
<gene>
    <name evidence="2" type="ORF">CLIM01_01746</name>
</gene>
<evidence type="ECO:0000313" key="3">
    <source>
        <dbReference type="Proteomes" id="UP001169217"/>
    </source>
</evidence>
<sequence length="27" mass="2963">MIPLTSLTHTPSHPRETSNLTASQNTQ</sequence>
<keyword evidence="3" id="KW-1185">Reference proteome</keyword>
<dbReference type="EMBL" id="JARUPT010000030">
    <property type="protein sequence ID" value="KAK0380882.1"/>
    <property type="molecule type" value="Genomic_DNA"/>
</dbReference>
<feature type="region of interest" description="Disordered" evidence="1">
    <location>
        <begin position="1"/>
        <end position="27"/>
    </location>
</feature>
<evidence type="ECO:0000313" key="2">
    <source>
        <dbReference type="EMBL" id="KAK0380882.1"/>
    </source>
</evidence>
<reference evidence="2" key="1">
    <citation type="submission" date="2023-04" db="EMBL/GenBank/DDBJ databases">
        <title>Colletotrichum limetticola genome sequence.</title>
        <authorList>
            <person name="Baroncelli R."/>
        </authorList>
    </citation>
    <scope>NUCLEOTIDE SEQUENCE</scope>
    <source>
        <strain evidence="2">KLA-Anderson</strain>
    </source>
</reference>
<accession>A0ABQ9QAR7</accession>
<dbReference type="Proteomes" id="UP001169217">
    <property type="component" value="Unassembled WGS sequence"/>
</dbReference>
<evidence type="ECO:0000256" key="1">
    <source>
        <dbReference type="SAM" id="MobiDB-lite"/>
    </source>
</evidence>
<organism evidence="2 3">
    <name type="scientific">Colletotrichum limetticola</name>
    <dbReference type="NCBI Taxonomy" id="1209924"/>
    <lineage>
        <taxon>Eukaryota</taxon>
        <taxon>Fungi</taxon>
        <taxon>Dikarya</taxon>
        <taxon>Ascomycota</taxon>
        <taxon>Pezizomycotina</taxon>
        <taxon>Sordariomycetes</taxon>
        <taxon>Hypocreomycetidae</taxon>
        <taxon>Glomerellales</taxon>
        <taxon>Glomerellaceae</taxon>
        <taxon>Colletotrichum</taxon>
        <taxon>Colletotrichum acutatum species complex</taxon>
    </lineage>
</organism>
<proteinExistence type="predicted"/>
<comment type="caution">
    <text evidence="2">The sequence shown here is derived from an EMBL/GenBank/DDBJ whole genome shotgun (WGS) entry which is preliminary data.</text>
</comment>
<name>A0ABQ9QAR7_9PEZI</name>